<dbReference type="PROSITE" id="PS50109">
    <property type="entry name" value="HIS_KIN"/>
    <property type="match status" value="1"/>
</dbReference>
<dbReference type="InterPro" id="IPR036890">
    <property type="entry name" value="HATPase_C_sf"/>
</dbReference>
<name>A0ABY6J0Z4_9BACT</name>
<evidence type="ECO:0000256" key="2">
    <source>
        <dbReference type="ARBA" id="ARBA00012438"/>
    </source>
</evidence>
<protein>
    <recommendedName>
        <fullName evidence="2">histidine kinase</fullName>
        <ecNumber evidence="2">2.7.13.3</ecNumber>
    </recommendedName>
</protein>
<gene>
    <name evidence="9" type="ORF">MKQ68_24940</name>
</gene>
<dbReference type="InterPro" id="IPR035965">
    <property type="entry name" value="PAS-like_dom_sf"/>
</dbReference>
<evidence type="ECO:0000313" key="9">
    <source>
        <dbReference type="EMBL" id="UYQ93333.1"/>
    </source>
</evidence>
<dbReference type="SMART" id="SM00388">
    <property type="entry name" value="HisKA"/>
    <property type="match status" value="1"/>
</dbReference>
<dbReference type="InterPro" id="IPR036097">
    <property type="entry name" value="HisK_dim/P_sf"/>
</dbReference>
<keyword evidence="4" id="KW-0808">Transferase</keyword>
<feature type="domain" description="Histidine kinase" evidence="6">
    <location>
        <begin position="255"/>
        <end position="466"/>
    </location>
</feature>
<organism evidence="9 10">
    <name type="scientific">Chitinophaga horti</name>
    <dbReference type="NCBI Taxonomy" id="2920382"/>
    <lineage>
        <taxon>Bacteria</taxon>
        <taxon>Pseudomonadati</taxon>
        <taxon>Bacteroidota</taxon>
        <taxon>Chitinophagia</taxon>
        <taxon>Chitinophagales</taxon>
        <taxon>Chitinophagaceae</taxon>
        <taxon>Chitinophaga</taxon>
    </lineage>
</organism>
<evidence type="ECO:0000256" key="1">
    <source>
        <dbReference type="ARBA" id="ARBA00000085"/>
    </source>
</evidence>
<dbReference type="Pfam" id="PF02518">
    <property type="entry name" value="HATPase_c"/>
    <property type="match status" value="1"/>
</dbReference>
<dbReference type="SUPFAM" id="SSF55874">
    <property type="entry name" value="ATPase domain of HSP90 chaperone/DNA topoisomerase II/histidine kinase"/>
    <property type="match status" value="1"/>
</dbReference>
<dbReference type="SMART" id="SM00086">
    <property type="entry name" value="PAC"/>
    <property type="match status" value="2"/>
</dbReference>
<dbReference type="InterPro" id="IPR001610">
    <property type="entry name" value="PAC"/>
</dbReference>
<dbReference type="SUPFAM" id="SSF55785">
    <property type="entry name" value="PYP-like sensor domain (PAS domain)"/>
    <property type="match status" value="2"/>
</dbReference>
<dbReference type="InterPro" id="IPR013767">
    <property type="entry name" value="PAS_fold"/>
</dbReference>
<dbReference type="Proteomes" id="UP001162741">
    <property type="component" value="Chromosome"/>
</dbReference>
<dbReference type="Gene3D" id="3.30.450.20">
    <property type="entry name" value="PAS domain"/>
    <property type="match status" value="2"/>
</dbReference>
<feature type="domain" description="PAC" evidence="8">
    <location>
        <begin position="58"/>
        <end position="109"/>
    </location>
</feature>
<evidence type="ECO:0000256" key="3">
    <source>
        <dbReference type="ARBA" id="ARBA00022553"/>
    </source>
</evidence>
<dbReference type="SMART" id="SM00387">
    <property type="entry name" value="HATPase_c"/>
    <property type="match status" value="1"/>
</dbReference>
<dbReference type="PANTHER" id="PTHR43304:SF1">
    <property type="entry name" value="PAC DOMAIN-CONTAINING PROTEIN"/>
    <property type="match status" value="1"/>
</dbReference>
<dbReference type="EC" id="2.7.13.3" evidence="2"/>
<accession>A0ABY6J0Z4</accession>
<feature type="domain" description="PAS" evidence="7">
    <location>
        <begin position="126"/>
        <end position="165"/>
    </location>
</feature>
<dbReference type="PROSITE" id="PS50112">
    <property type="entry name" value="PAS"/>
    <property type="match status" value="2"/>
</dbReference>
<comment type="catalytic activity">
    <reaction evidence="1">
        <text>ATP + protein L-histidine = ADP + protein N-phospho-L-histidine.</text>
        <dbReference type="EC" id="2.7.13.3"/>
    </reaction>
</comment>
<dbReference type="InterPro" id="IPR003661">
    <property type="entry name" value="HisK_dim/P_dom"/>
</dbReference>
<keyword evidence="5" id="KW-0418">Kinase</keyword>
<dbReference type="Pfam" id="PF13426">
    <property type="entry name" value="PAS_9"/>
    <property type="match status" value="1"/>
</dbReference>
<dbReference type="InterPro" id="IPR004358">
    <property type="entry name" value="Sig_transdc_His_kin-like_C"/>
</dbReference>
<evidence type="ECO:0000259" key="7">
    <source>
        <dbReference type="PROSITE" id="PS50112"/>
    </source>
</evidence>
<evidence type="ECO:0000256" key="5">
    <source>
        <dbReference type="ARBA" id="ARBA00022777"/>
    </source>
</evidence>
<dbReference type="NCBIfam" id="TIGR00229">
    <property type="entry name" value="sensory_box"/>
    <property type="match status" value="2"/>
</dbReference>
<dbReference type="RefSeq" id="WP_264281432.1">
    <property type="nucleotide sequence ID" value="NZ_CP107006.1"/>
</dbReference>
<keyword evidence="3" id="KW-0597">Phosphoprotein</keyword>
<sequence>MLATDGTIRTWNKGGETFTGYTANEITGWNYSILYTPESRFEQQHTQLLTQAQQSGEGSYEGWIVIKHGIPVWAHLYVTPIYEEEQLTGYVLIARDLSEKKEALERIRRAEDLQYSLTAEVDDYAILHLDPQGYIVNWNIGAERIKGYKADEIVGQHFSKFYTPEAQHINKPGELLQTARTVGKAQEEGWRVKKDGSQFWASVTITALHGESGEILGYTKVTRDLTDRKKGEDALKAYNEILRSKNRELEELTYITSHDLQEPLRTITSLIELLSESYLKHPDEQVSSSFKFIYDAAARMRQLIKDILDYSRLGRNTNMKPVNLNSLLKVVCDDLDLVIQEKGAQIYYEAMPTITAYESEIKLLFQNLVLNAIKFARQDVPPEIYISPVKLDNGWQFAVRDNGIGIDPSHLQKVFVIFQRLHNRKQYEGTGIGLAHCKKIVELHKGHIWVTSTMGQGSTFHFTIID</sequence>
<evidence type="ECO:0000259" key="6">
    <source>
        <dbReference type="PROSITE" id="PS50109"/>
    </source>
</evidence>
<dbReference type="InterPro" id="IPR005467">
    <property type="entry name" value="His_kinase_dom"/>
</dbReference>
<keyword evidence="10" id="KW-1185">Reference proteome</keyword>
<dbReference type="CDD" id="cd00082">
    <property type="entry name" value="HisKA"/>
    <property type="match status" value="1"/>
</dbReference>
<dbReference type="InterPro" id="IPR000700">
    <property type="entry name" value="PAS-assoc_C"/>
</dbReference>
<dbReference type="Gene3D" id="1.10.287.130">
    <property type="match status" value="1"/>
</dbReference>
<feature type="domain" description="PAS" evidence="7">
    <location>
        <begin position="1"/>
        <end position="56"/>
    </location>
</feature>
<dbReference type="EMBL" id="CP107006">
    <property type="protein sequence ID" value="UYQ93333.1"/>
    <property type="molecule type" value="Genomic_DNA"/>
</dbReference>
<dbReference type="CDD" id="cd00130">
    <property type="entry name" value="PAS"/>
    <property type="match status" value="2"/>
</dbReference>
<feature type="domain" description="PAC" evidence="8">
    <location>
        <begin position="185"/>
        <end position="237"/>
    </location>
</feature>
<dbReference type="PRINTS" id="PR00344">
    <property type="entry name" value="BCTRLSENSOR"/>
</dbReference>
<reference evidence="9" key="1">
    <citation type="submission" date="2022-10" db="EMBL/GenBank/DDBJ databases">
        <title>Chitinophaga sp. nov., isolated from soil.</title>
        <authorList>
            <person name="Jeon C.O."/>
        </authorList>
    </citation>
    <scope>NUCLEOTIDE SEQUENCE</scope>
    <source>
        <strain evidence="9">R8</strain>
    </source>
</reference>
<dbReference type="InterPro" id="IPR000014">
    <property type="entry name" value="PAS"/>
</dbReference>
<dbReference type="Pfam" id="PF00989">
    <property type="entry name" value="PAS"/>
    <property type="match status" value="1"/>
</dbReference>
<evidence type="ECO:0000259" key="8">
    <source>
        <dbReference type="PROSITE" id="PS50113"/>
    </source>
</evidence>
<dbReference type="PROSITE" id="PS50113">
    <property type="entry name" value="PAC"/>
    <property type="match status" value="2"/>
</dbReference>
<dbReference type="Gene3D" id="3.30.565.10">
    <property type="entry name" value="Histidine kinase-like ATPase, C-terminal domain"/>
    <property type="match status" value="1"/>
</dbReference>
<evidence type="ECO:0000313" key="10">
    <source>
        <dbReference type="Proteomes" id="UP001162741"/>
    </source>
</evidence>
<evidence type="ECO:0000256" key="4">
    <source>
        <dbReference type="ARBA" id="ARBA00022679"/>
    </source>
</evidence>
<dbReference type="PANTHER" id="PTHR43304">
    <property type="entry name" value="PHYTOCHROME-LIKE PROTEIN CPH1"/>
    <property type="match status" value="1"/>
</dbReference>
<proteinExistence type="predicted"/>
<dbReference type="InterPro" id="IPR052162">
    <property type="entry name" value="Sensor_kinase/Photoreceptor"/>
</dbReference>
<dbReference type="SUPFAM" id="SSF47384">
    <property type="entry name" value="Homodimeric domain of signal transducing histidine kinase"/>
    <property type="match status" value="1"/>
</dbReference>
<dbReference type="InterPro" id="IPR003594">
    <property type="entry name" value="HATPase_dom"/>
</dbReference>
<dbReference type="Pfam" id="PF00512">
    <property type="entry name" value="HisKA"/>
    <property type="match status" value="1"/>
</dbReference>